<evidence type="ECO:0000313" key="3">
    <source>
        <dbReference type="Proteomes" id="UP000672602"/>
    </source>
</evidence>
<evidence type="ECO:0000256" key="1">
    <source>
        <dbReference type="SAM" id="MobiDB-lite"/>
    </source>
</evidence>
<feature type="region of interest" description="Disordered" evidence="1">
    <location>
        <begin position="1"/>
        <end position="30"/>
    </location>
</feature>
<dbReference type="EMBL" id="JAGMWN010000005">
    <property type="protein sequence ID" value="MBP5857771.1"/>
    <property type="molecule type" value="Genomic_DNA"/>
</dbReference>
<dbReference type="Proteomes" id="UP000672602">
    <property type="component" value="Unassembled WGS sequence"/>
</dbReference>
<dbReference type="RefSeq" id="WP_210682350.1">
    <property type="nucleotide sequence ID" value="NZ_JAGMWN010000005.1"/>
</dbReference>
<evidence type="ECO:0000313" key="2">
    <source>
        <dbReference type="EMBL" id="MBP5857771.1"/>
    </source>
</evidence>
<accession>A0A8J7V321</accession>
<protein>
    <submittedName>
        <fullName evidence="2">Uncharacterized protein</fullName>
    </submittedName>
</protein>
<proteinExistence type="predicted"/>
<dbReference type="AlphaFoldDB" id="A0A8J7V321"/>
<name>A0A8J7V321_9PROT</name>
<gene>
    <name evidence="2" type="ORF">KAJ83_12190</name>
</gene>
<keyword evidence="3" id="KW-1185">Reference proteome</keyword>
<reference evidence="2" key="1">
    <citation type="submission" date="2021-04" db="EMBL/GenBank/DDBJ databases">
        <authorList>
            <person name="Zhang D.-C."/>
        </authorList>
    </citation>
    <scope>NUCLEOTIDE SEQUENCE</scope>
    <source>
        <strain evidence="2">CGMCC 1.15697</strain>
    </source>
</reference>
<sequence>MAEFQTNGAPLKAAGSEGHGTKDAGRRRLQPMYSALSLRPDGPYIAAMEADSVSDGPATAARAAAARIVDSLAERDRGERE</sequence>
<comment type="caution">
    <text evidence="2">The sequence shown here is derived from an EMBL/GenBank/DDBJ whole genome shotgun (WGS) entry which is preliminary data.</text>
</comment>
<organism evidence="2 3">
    <name type="scientific">Marivibrio halodurans</name>
    <dbReference type="NCBI Taxonomy" id="2039722"/>
    <lineage>
        <taxon>Bacteria</taxon>
        <taxon>Pseudomonadati</taxon>
        <taxon>Pseudomonadota</taxon>
        <taxon>Alphaproteobacteria</taxon>
        <taxon>Rhodospirillales</taxon>
        <taxon>Rhodospirillaceae</taxon>
        <taxon>Marivibrio</taxon>
    </lineage>
</organism>